<dbReference type="Pfam" id="PF01052">
    <property type="entry name" value="FliMN_C"/>
    <property type="match status" value="1"/>
</dbReference>
<reference evidence="2" key="1">
    <citation type="submission" date="2024-07" db="EMBL/GenBank/DDBJ databases">
        <authorList>
            <person name="Biller S.J."/>
        </authorList>
    </citation>
    <scope>NUCLEOTIDE SEQUENCE</scope>
    <source>
        <strain evidence="2">WC2420</strain>
    </source>
</reference>
<dbReference type="RefSeq" id="WP_369789345.1">
    <property type="nucleotide sequence ID" value="NZ_CP165628.1"/>
</dbReference>
<keyword evidence="2" id="KW-0969">Cilium</keyword>
<feature type="domain" description="Flagellar motor switch protein FliN-like C-terminal" evidence="1">
    <location>
        <begin position="232"/>
        <end position="291"/>
    </location>
</feature>
<protein>
    <submittedName>
        <fullName evidence="2">FliM/FliN family flagellar motor switch protein</fullName>
    </submittedName>
</protein>
<name>A0AB39VS68_9GAMM</name>
<sequence length="307" mass="34768">MSEISNNKKIYQSSELLNLIKLDVQKLGRPYHKLPKLLKSCFDLIDVNFVCYFLKKYRMNISLEDIQFNADCVDKNVEVYGNEAGHIGFDLDRFLLLNILNDYYGLNRDDIASLLPNLKSPDELTQSNIVPSKTEERLKNKLGIELSQVILNQEKFGKQLESRTEHSVMIGKWAYRISFILAGGKGAFHLFLDSGNVDRLLNALRHPQEFGTLKSYAVLTKANGGQGASTNMLETLPVKLYGKLSSLTLTLSQLMELKKGRILPISLPDSIPLFVGKQQIFSAMIAEDRGKLFFSEFQDITSEIKHD</sequence>
<keyword evidence="2" id="KW-0966">Cell projection</keyword>
<organism evidence="2">
    <name type="scientific">Rouxiella sp. WC2420</name>
    <dbReference type="NCBI Taxonomy" id="3234145"/>
    <lineage>
        <taxon>Bacteria</taxon>
        <taxon>Pseudomonadati</taxon>
        <taxon>Pseudomonadota</taxon>
        <taxon>Gammaproteobacteria</taxon>
        <taxon>Enterobacterales</taxon>
        <taxon>Yersiniaceae</taxon>
        <taxon>Rouxiella</taxon>
    </lineage>
</organism>
<accession>A0AB39VS68</accession>
<dbReference type="AlphaFoldDB" id="A0AB39VS68"/>
<evidence type="ECO:0000259" key="1">
    <source>
        <dbReference type="Pfam" id="PF01052"/>
    </source>
</evidence>
<evidence type="ECO:0000313" key="2">
    <source>
        <dbReference type="EMBL" id="XDU72603.1"/>
    </source>
</evidence>
<keyword evidence="2" id="KW-0282">Flagellum</keyword>
<dbReference type="SUPFAM" id="SSF101801">
    <property type="entry name" value="Surface presentation of antigens (SPOA)"/>
    <property type="match status" value="1"/>
</dbReference>
<dbReference type="InterPro" id="IPR036429">
    <property type="entry name" value="SpoA-like_sf"/>
</dbReference>
<proteinExistence type="predicted"/>
<dbReference type="EMBL" id="CP165628">
    <property type="protein sequence ID" value="XDU72603.1"/>
    <property type="molecule type" value="Genomic_DNA"/>
</dbReference>
<dbReference type="InterPro" id="IPR001543">
    <property type="entry name" value="FliN-like_C"/>
</dbReference>
<gene>
    <name evidence="2" type="ORF">AB3G37_00265</name>
</gene>